<sequence>MKRDYQYEVENDGERYDFKSNFTSDTETGKGWLAESAAEDFYNEHDGWEARWPLEFSIYEGETFLGCFSVDMESQPHFYSSRVAA</sequence>
<organism evidence="1 2">
    <name type="scientific">Afipia felis</name>
    <name type="common">Cat scratch disease bacillus</name>
    <dbReference type="NCBI Taxonomy" id="1035"/>
    <lineage>
        <taxon>Bacteria</taxon>
        <taxon>Pseudomonadati</taxon>
        <taxon>Pseudomonadota</taxon>
        <taxon>Alphaproteobacteria</taxon>
        <taxon>Hyphomicrobiales</taxon>
        <taxon>Nitrobacteraceae</taxon>
        <taxon>Afipia</taxon>
    </lineage>
</organism>
<dbReference type="EMBL" id="UIGB01000001">
    <property type="protein sequence ID" value="SUU86051.1"/>
    <property type="molecule type" value="Genomic_DNA"/>
</dbReference>
<dbReference type="OrthoDB" id="6457240at2"/>
<protein>
    <submittedName>
        <fullName evidence="1">Uncharacterized protein</fullName>
    </submittedName>
</protein>
<dbReference type="Proteomes" id="UP000254343">
    <property type="component" value="Unassembled WGS sequence"/>
</dbReference>
<gene>
    <name evidence="1" type="ORF">NCTC12722_03272</name>
</gene>
<evidence type="ECO:0000313" key="1">
    <source>
        <dbReference type="EMBL" id="SUU86051.1"/>
    </source>
</evidence>
<dbReference type="AlphaFoldDB" id="A0A380WAT1"/>
<evidence type="ECO:0000313" key="2">
    <source>
        <dbReference type="Proteomes" id="UP000254343"/>
    </source>
</evidence>
<proteinExistence type="predicted"/>
<accession>A0A380WAT1</accession>
<reference evidence="1 2" key="1">
    <citation type="submission" date="2018-06" db="EMBL/GenBank/DDBJ databases">
        <authorList>
            <consortium name="Pathogen Informatics"/>
            <person name="Doyle S."/>
        </authorList>
    </citation>
    <scope>NUCLEOTIDE SEQUENCE [LARGE SCALE GENOMIC DNA]</scope>
    <source>
        <strain evidence="1 2">NCTC12722</strain>
    </source>
</reference>
<name>A0A380WAT1_AFIFE</name>
<dbReference type="RefSeq" id="WP_002716875.1">
    <property type="nucleotide sequence ID" value="NZ_UFSI01000001.1"/>
</dbReference>